<evidence type="ECO:0000313" key="2">
    <source>
        <dbReference type="EMBL" id="CEO53249.1"/>
    </source>
</evidence>
<protein>
    <recommendedName>
        <fullName evidence="4">MARVEL domain-containing protein</fullName>
    </recommendedName>
</protein>
<reference evidence="2" key="1">
    <citation type="submission" date="2015-01" db="EMBL/GenBank/DDBJ databases">
        <authorList>
            <person name="Durling Mikael"/>
        </authorList>
    </citation>
    <scope>NUCLEOTIDE SEQUENCE</scope>
</reference>
<dbReference type="AlphaFoldDB" id="A0A0B7K7V1"/>
<evidence type="ECO:0008006" key="4">
    <source>
        <dbReference type="Google" id="ProtNLM"/>
    </source>
</evidence>
<evidence type="ECO:0000256" key="1">
    <source>
        <dbReference type="SAM" id="Phobius"/>
    </source>
</evidence>
<gene>
    <name evidence="2" type="ORF">BN869_000009307_1</name>
    <name evidence="3" type="ORF">IM811_000045</name>
</gene>
<evidence type="ECO:0000313" key="3">
    <source>
        <dbReference type="EMBL" id="KAF9758351.1"/>
    </source>
</evidence>
<feature type="transmembrane region" description="Helical" evidence="1">
    <location>
        <begin position="118"/>
        <end position="140"/>
    </location>
</feature>
<accession>A0A0B7K7V1</accession>
<keyword evidence="1" id="KW-0472">Membrane</keyword>
<feature type="transmembrane region" description="Helical" evidence="1">
    <location>
        <begin position="80"/>
        <end position="98"/>
    </location>
</feature>
<dbReference type="PANTHER" id="PTHR42083:SF1">
    <property type="entry name" value="MARVEL DOMAIN-CONTAINING PROTEIN"/>
    <property type="match status" value="1"/>
</dbReference>
<keyword evidence="1" id="KW-0812">Transmembrane</keyword>
<dbReference type="EMBL" id="JADCTT010000001">
    <property type="protein sequence ID" value="KAF9758351.1"/>
    <property type="molecule type" value="Genomic_DNA"/>
</dbReference>
<name>A0A0B7K7V1_BIOOC</name>
<organism evidence="2">
    <name type="scientific">Bionectria ochroleuca</name>
    <name type="common">Gliocladium roseum</name>
    <dbReference type="NCBI Taxonomy" id="29856"/>
    <lineage>
        <taxon>Eukaryota</taxon>
        <taxon>Fungi</taxon>
        <taxon>Dikarya</taxon>
        <taxon>Ascomycota</taxon>
        <taxon>Pezizomycotina</taxon>
        <taxon>Sordariomycetes</taxon>
        <taxon>Hypocreomycetidae</taxon>
        <taxon>Hypocreales</taxon>
        <taxon>Bionectriaceae</taxon>
        <taxon>Clonostachys</taxon>
    </lineage>
</organism>
<proteinExistence type="predicted"/>
<dbReference type="EMBL" id="CDPU01000034">
    <property type="protein sequence ID" value="CEO53249.1"/>
    <property type="molecule type" value="Genomic_DNA"/>
</dbReference>
<feature type="transmembrane region" description="Helical" evidence="1">
    <location>
        <begin position="49"/>
        <end position="68"/>
    </location>
</feature>
<keyword evidence="1" id="KW-1133">Transmembrane helix</keyword>
<feature type="transmembrane region" description="Helical" evidence="1">
    <location>
        <begin position="12"/>
        <end position="33"/>
    </location>
</feature>
<dbReference type="PANTHER" id="PTHR42083">
    <property type="entry name" value="MARVEL DOMAIN-CONTAINING PROTEIN"/>
    <property type="match status" value="1"/>
</dbReference>
<sequence length="158" mass="18156">MACAPISKSYIFFTIFHGIAFVFALAVCGIYGSDIQHSARNEEDIDPRMVFAVVLGSMSTMTCLLYLIPGFLYNANLLMTFWDLFLFVLWITVFGLFGKLYINKDAEGDRDIQRMKDAVWVDLVNALTWLFLVIATACYWRKNRNREDKDRNAQPSNV</sequence>
<reference evidence="3" key="2">
    <citation type="submission" date="2020-10" db="EMBL/GenBank/DDBJ databases">
        <title>High-Quality Genome Resource of Clonostachys rosea strain S41 by Oxford Nanopore Long-Read Sequencing.</title>
        <authorList>
            <person name="Wang H."/>
        </authorList>
    </citation>
    <scope>NUCLEOTIDE SEQUENCE</scope>
    <source>
        <strain evidence="3">S41</strain>
    </source>
</reference>
<dbReference type="Proteomes" id="UP000616885">
    <property type="component" value="Unassembled WGS sequence"/>
</dbReference>